<dbReference type="Proteomes" id="UP001163846">
    <property type="component" value="Unassembled WGS sequence"/>
</dbReference>
<comment type="caution">
    <text evidence="2">The sequence shown here is derived from an EMBL/GenBank/DDBJ whole genome shotgun (WGS) entry which is preliminary data.</text>
</comment>
<dbReference type="GO" id="GO:0031047">
    <property type="term" value="P:regulatory ncRNA-mediated gene silencing"/>
    <property type="evidence" value="ECO:0007669"/>
    <property type="project" value="InterPro"/>
</dbReference>
<feature type="region of interest" description="Disordered" evidence="1">
    <location>
        <begin position="249"/>
        <end position="285"/>
    </location>
</feature>
<protein>
    <submittedName>
        <fullName evidence="2">Uncharacterized protein</fullName>
    </submittedName>
</protein>
<evidence type="ECO:0000256" key="1">
    <source>
        <dbReference type="SAM" id="MobiDB-lite"/>
    </source>
</evidence>
<keyword evidence="3" id="KW-1185">Reference proteome</keyword>
<gene>
    <name evidence="2" type="ORF">F5878DRAFT_603675</name>
</gene>
<feature type="region of interest" description="Disordered" evidence="1">
    <location>
        <begin position="1"/>
        <end position="28"/>
    </location>
</feature>
<evidence type="ECO:0000313" key="3">
    <source>
        <dbReference type="Proteomes" id="UP001163846"/>
    </source>
</evidence>
<dbReference type="EMBL" id="MU805966">
    <property type="protein sequence ID" value="KAJ3843834.1"/>
    <property type="molecule type" value="Genomic_DNA"/>
</dbReference>
<dbReference type="Pfam" id="PF09692">
    <property type="entry name" value="Arb1"/>
    <property type="match status" value="1"/>
</dbReference>
<organism evidence="2 3">
    <name type="scientific">Lentinula raphanica</name>
    <dbReference type="NCBI Taxonomy" id="153919"/>
    <lineage>
        <taxon>Eukaryota</taxon>
        <taxon>Fungi</taxon>
        <taxon>Dikarya</taxon>
        <taxon>Basidiomycota</taxon>
        <taxon>Agaricomycotina</taxon>
        <taxon>Agaricomycetes</taxon>
        <taxon>Agaricomycetidae</taxon>
        <taxon>Agaricales</taxon>
        <taxon>Marasmiineae</taxon>
        <taxon>Omphalotaceae</taxon>
        <taxon>Lentinula</taxon>
    </lineage>
</organism>
<proteinExistence type="predicted"/>
<reference evidence="2" key="1">
    <citation type="submission" date="2022-08" db="EMBL/GenBank/DDBJ databases">
        <authorList>
            <consortium name="DOE Joint Genome Institute"/>
            <person name="Min B."/>
            <person name="Riley R."/>
            <person name="Sierra-Patev S."/>
            <person name="Naranjo-Ortiz M."/>
            <person name="Looney B."/>
            <person name="Konkel Z."/>
            <person name="Slot J.C."/>
            <person name="Sakamoto Y."/>
            <person name="Steenwyk J.L."/>
            <person name="Rokas A."/>
            <person name="Carro J."/>
            <person name="Camarero S."/>
            <person name="Ferreira P."/>
            <person name="Molpeceres G."/>
            <person name="Ruiz-Duenas F.J."/>
            <person name="Serrano A."/>
            <person name="Henrissat B."/>
            <person name="Drula E."/>
            <person name="Hughes K.W."/>
            <person name="Mata J.L."/>
            <person name="Ishikawa N.K."/>
            <person name="Vargas-Isla R."/>
            <person name="Ushijima S."/>
            <person name="Smith C.A."/>
            <person name="Ahrendt S."/>
            <person name="Andreopoulos W."/>
            <person name="He G."/>
            <person name="Labutti K."/>
            <person name="Lipzen A."/>
            <person name="Ng V."/>
            <person name="Sandor L."/>
            <person name="Barry K."/>
            <person name="Martinez A.T."/>
            <person name="Xiao Y."/>
            <person name="Gibbons J.G."/>
            <person name="Terashima K."/>
            <person name="Hibbett D.S."/>
            <person name="Grigoriev I.V."/>
        </authorList>
    </citation>
    <scope>NUCLEOTIDE SEQUENCE</scope>
    <source>
        <strain evidence="2">TFB9207</strain>
    </source>
</reference>
<dbReference type="AlphaFoldDB" id="A0AA38PJ12"/>
<dbReference type="InterPro" id="IPR018606">
    <property type="entry name" value="Arb1"/>
</dbReference>
<dbReference type="GO" id="GO:0033167">
    <property type="term" value="C:ARC complex"/>
    <property type="evidence" value="ECO:0007669"/>
    <property type="project" value="InterPro"/>
</dbReference>
<sequence>MPKDKQSVDDSVGATGTSTSSGSRKKRKHKFTKINVEFGQEVSTSDLALKSIPSKPTTIEKVWWEAWKDGESARSLFLDEDMMPFQRVSEAAVAFNKDRAWPTMESQVRNRWDQFQVYVGLLENASGDDFSRLSTFVQDPSRVIQVYLSSYFIEKGLHFSQYNCDIIPKLLHFYTNFLLVNDVLPGKETDLRHALSIIETARIELALFHSIGQVCPDHFNLTLKEILSTKNSVATVQIIDHSLSAKADVSEKNQNSAGHEPDSTAEVSSVPLQGETGSSATSEWPGGLVISQPISAWGADPVAGWGSADDEGADTSGWGAAVTRKRSASPLEDNPWGTLDTSPPASSFVSSHIKNSLPKTHVLGLVEHSVRRVKLMIPPTQRTEEVECEQGDDPLAVALEDELCHIYWTAVLEPWPIEEAEESASIPSVSRANVTTHATEDRAIVDEGVVSDLYVGKVASHDCLSDDIAIFLEEDTAKALRVGMGLGGTWAQLLRALDRTEDVQKESSDEHRYWFMLELLRILPSYYVV</sequence>
<feature type="compositionally biased region" description="Polar residues" evidence="1">
    <location>
        <begin position="265"/>
        <end position="282"/>
    </location>
</feature>
<evidence type="ECO:0000313" key="2">
    <source>
        <dbReference type="EMBL" id="KAJ3843834.1"/>
    </source>
</evidence>
<name>A0AA38PJ12_9AGAR</name>
<accession>A0AA38PJ12</accession>